<comment type="caution">
    <text evidence="1">The sequence shown here is derived from an EMBL/GenBank/DDBJ whole genome shotgun (WGS) entry which is preliminary data.</text>
</comment>
<keyword evidence="2" id="KW-1185">Reference proteome</keyword>
<evidence type="ECO:0000313" key="2">
    <source>
        <dbReference type="Proteomes" id="UP001501495"/>
    </source>
</evidence>
<gene>
    <name evidence="1" type="ORF">GCM10022215_40000</name>
</gene>
<proteinExistence type="predicted"/>
<accession>A0ABP7XZI1</accession>
<organism evidence="1 2">
    <name type="scientific">Nocardioides fonticola</name>
    <dbReference type="NCBI Taxonomy" id="450363"/>
    <lineage>
        <taxon>Bacteria</taxon>
        <taxon>Bacillati</taxon>
        <taxon>Actinomycetota</taxon>
        <taxon>Actinomycetes</taxon>
        <taxon>Propionibacteriales</taxon>
        <taxon>Nocardioidaceae</taxon>
        <taxon>Nocardioides</taxon>
    </lineage>
</organism>
<dbReference type="NCBIfam" id="TIGR04042">
    <property type="entry name" value="MSMEG_0570_fam"/>
    <property type="match status" value="1"/>
</dbReference>
<sequence>MPEMTMTVRWPDGRVQECYSPSLVLHDHLEAGQAYPVAEFVSRTVYALAIASDRVKEKFGFACTSAAATAEAVRTSAAHYPEHALVEVLRMWPALPAAESSAATTPPFRKGS</sequence>
<dbReference type="RefSeq" id="WP_344735277.1">
    <property type="nucleotide sequence ID" value="NZ_BAAAZH010000032.1"/>
</dbReference>
<evidence type="ECO:0000313" key="1">
    <source>
        <dbReference type="EMBL" id="GAA4128472.1"/>
    </source>
</evidence>
<dbReference type="Proteomes" id="UP001501495">
    <property type="component" value="Unassembled WGS sequence"/>
</dbReference>
<reference evidence="2" key="1">
    <citation type="journal article" date="2019" name="Int. J. Syst. Evol. Microbiol.">
        <title>The Global Catalogue of Microorganisms (GCM) 10K type strain sequencing project: providing services to taxonomists for standard genome sequencing and annotation.</title>
        <authorList>
            <consortium name="The Broad Institute Genomics Platform"/>
            <consortium name="The Broad Institute Genome Sequencing Center for Infectious Disease"/>
            <person name="Wu L."/>
            <person name="Ma J."/>
        </authorList>
    </citation>
    <scope>NUCLEOTIDE SEQUENCE [LARGE SCALE GENOMIC DNA]</scope>
    <source>
        <strain evidence="2">JCM 16703</strain>
    </source>
</reference>
<protein>
    <submittedName>
        <fullName evidence="1">MSMEG_0570 family nitrogen starvation response protein</fullName>
    </submittedName>
</protein>
<dbReference type="InterPro" id="IPR023846">
    <property type="entry name" value="CHP04042_MSMEG0570"/>
</dbReference>
<name>A0ABP7XZI1_9ACTN</name>
<dbReference type="EMBL" id="BAAAZH010000032">
    <property type="protein sequence ID" value="GAA4128472.1"/>
    <property type="molecule type" value="Genomic_DNA"/>
</dbReference>